<evidence type="ECO:0000256" key="3">
    <source>
        <dbReference type="ARBA" id="ARBA00022741"/>
    </source>
</evidence>
<evidence type="ECO:0000256" key="9">
    <source>
        <dbReference type="ARBA" id="ARBA00023172"/>
    </source>
</evidence>
<feature type="domain" description="Helicase ATP-binding" evidence="16">
    <location>
        <begin position="281"/>
        <end position="450"/>
    </location>
</feature>
<dbReference type="NCBIfam" id="NF008168">
    <property type="entry name" value="PRK10917.2-2"/>
    <property type="match status" value="1"/>
</dbReference>
<dbReference type="InterPro" id="IPR027417">
    <property type="entry name" value="P-loop_NTPase"/>
</dbReference>
<dbReference type="Pfam" id="PF19833">
    <property type="entry name" value="RecG_dom3_C"/>
    <property type="match status" value="1"/>
</dbReference>
<dbReference type="NCBIfam" id="NF008163">
    <property type="entry name" value="PRK10917.1-1"/>
    <property type="match status" value="1"/>
</dbReference>
<dbReference type="NCBIfam" id="NF008165">
    <property type="entry name" value="PRK10917.1-3"/>
    <property type="match status" value="1"/>
</dbReference>
<keyword evidence="5 15" id="KW-0378">Hydrolase</keyword>
<dbReference type="GO" id="GO:0003677">
    <property type="term" value="F:DNA binding"/>
    <property type="evidence" value="ECO:0007669"/>
    <property type="project" value="UniProtKB-KW"/>
</dbReference>
<keyword evidence="19" id="KW-1185">Reference proteome</keyword>
<gene>
    <name evidence="18" type="ORF">SAMN05216386_0050</name>
</gene>
<dbReference type="InterPro" id="IPR004609">
    <property type="entry name" value="ATP-dep_DNA_helicase_RecG"/>
</dbReference>
<keyword evidence="8" id="KW-0238">DNA-binding</keyword>
<dbReference type="InterPro" id="IPR001650">
    <property type="entry name" value="Helicase_C-like"/>
</dbReference>
<dbReference type="EC" id="5.6.2.4" evidence="13 15"/>
<dbReference type="InterPro" id="IPR045562">
    <property type="entry name" value="RecG_dom3_C"/>
</dbReference>
<keyword evidence="6 15" id="KW-0347">Helicase</keyword>
<dbReference type="PANTHER" id="PTHR47964">
    <property type="entry name" value="ATP-DEPENDENT DNA HELICASE HOMOLOG RECG, CHLOROPLASTIC"/>
    <property type="match status" value="1"/>
</dbReference>
<dbReference type="InterPro" id="IPR033454">
    <property type="entry name" value="RecG_wedge"/>
</dbReference>
<evidence type="ECO:0000256" key="13">
    <source>
        <dbReference type="ARBA" id="ARBA00034808"/>
    </source>
</evidence>
<dbReference type="SUPFAM" id="SSF52540">
    <property type="entry name" value="P-loop containing nucleoside triphosphate hydrolases"/>
    <property type="match status" value="2"/>
</dbReference>
<name>A0A1I4XDR9_9PROT</name>
<dbReference type="GO" id="GO:0006310">
    <property type="term" value="P:DNA recombination"/>
    <property type="evidence" value="ECO:0007669"/>
    <property type="project" value="UniProtKB-UniRule"/>
</dbReference>
<protein>
    <recommendedName>
        <fullName evidence="2 15">ATP-dependent DNA helicase RecG</fullName>
        <ecNumber evidence="13 15">5.6.2.4</ecNumber>
    </recommendedName>
</protein>
<dbReference type="AlphaFoldDB" id="A0A1I4XDR9"/>
<keyword evidence="11" id="KW-0413">Isomerase</keyword>
<dbReference type="SUPFAM" id="SSF50249">
    <property type="entry name" value="Nucleic acid-binding proteins"/>
    <property type="match status" value="1"/>
</dbReference>
<reference evidence="19" key="1">
    <citation type="submission" date="2016-10" db="EMBL/GenBank/DDBJ databases">
        <authorList>
            <person name="Varghese N."/>
        </authorList>
    </citation>
    <scope>NUCLEOTIDE SEQUENCE [LARGE SCALE GENOMIC DNA]</scope>
    <source>
        <strain evidence="19">Nsp8</strain>
    </source>
</reference>
<dbReference type="GO" id="GO:0005524">
    <property type="term" value="F:ATP binding"/>
    <property type="evidence" value="ECO:0007669"/>
    <property type="project" value="UniProtKB-KW"/>
</dbReference>
<dbReference type="SMART" id="SM00487">
    <property type="entry name" value="DEXDc"/>
    <property type="match status" value="1"/>
</dbReference>
<evidence type="ECO:0000256" key="11">
    <source>
        <dbReference type="ARBA" id="ARBA00023235"/>
    </source>
</evidence>
<evidence type="ECO:0000256" key="7">
    <source>
        <dbReference type="ARBA" id="ARBA00022840"/>
    </source>
</evidence>
<dbReference type="SMART" id="SM00490">
    <property type="entry name" value="HELICc"/>
    <property type="match status" value="1"/>
</dbReference>
<comment type="function">
    <text evidence="15">Plays a critical role in recombination and DNA repair. Helps process Holliday junction intermediates to mature products by catalyzing branch migration. Has replication fork regression activity, unwinds stalled or blocked replication forks to make a HJ that can be resolved. Has a DNA unwinding activity characteristic of a DNA helicase with 3'-5' polarity.</text>
</comment>
<dbReference type="Pfam" id="PF00270">
    <property type="entry name" value="DEAD"/>
    <property type="match status" value="1"/>
</dbReference>
<dbReference type="OrthoDB" id="9804325at2"/>
<dbReference type="FunFam" id="3.40.50.300:FF:000391">
    <property type="entry name" value="ATP-dependent DNA helicase RecG"/>
    <property type="match status" value="1"/>
</dbReference>
<dbReference type="GO" id="GO:0016887">
    <property type="term" value="F:ATP hydrolysis activity"/>
    <property type="evidence" value="ECO:0007669"/>
    <property type="project" value="RHEA"/>
</dbReference>
<dbReference type="Pfam" id="PF00271">
    <property type="entry name" value="Helicase_C"/>
    <property type="match status" value="1"/>
</dbReference>
<dbReference type="InterPro" id="IPR047112">
    <property type="entry name" value="RecG/Mfd"/>
</dbReference>
<dbReference type="InterPro" id="IPR011545">
    <property type="entry name" value="DEAD/DEAH_box_helicase_dom"/>
</dbReference>
<evidence type="ECO:0000313" key="19">
    <source>
        <dbReference type="Proteomes" id="UP000183107"/>
    </source>
</evidence>
<evidence type="ECO:0000256" key="8">
    <source>
        <dbReference type="ARBA" id="ARBA00023125"/>
    </source>
</evidence>
<evidence type="ECO:0000256" key="15">
    <source>
        <dbReference type="RuleBase" id="RU363016"/>
    </source>
</evidence>
<dbReference type="InterPro" id="IPR014001">
    <property type="entry name" value="Helicase_ATP-bd"/>
</dbReference>
<dbReference type="CDD" id="cd17992">
    <property type="entry name" value="DEXHc_RecG"/>
    <property type="match status" value="1"/>
</dbReference>
<dbReference type="RefSeq" id="WP_074793482.1">
    <property type="nucleotide sequence ID" value="NZ_FOVJ01000001.1"/>
</dbReference>
<keyword evidence="10 15" id="KW-0234">DNA repair</keyword>
<evidence type="ECO:0000256" key="14">
    <source>
        <dbReference type="ARBA" id="ARBA00048988"/>
    </source>
</evidence>
<keyword evidence="4 15" id="KW-0227">DNA damage</keyword>
<dbReference type="PROSITE" id="PS51192">
    <property type="entry name" value="HELICASE_ATP_BIND_1"/>
    <property type="match status" value="1"/>
</dbReference>
<keyword evidence="3 15" id="KW-0547">Nucleotide-binding</keyword>
<evidence type="ECO:0000256" key="12">
    <source>
        <dbReference type="ARBA" id="ARBA00034617"/>
    </source>
</evidence>
<dbReference type="EMBL" id="FOVJ01000001">
    <property type="protein sequence ID" value="SFN23643.1"/>
    <property type="molecule type" value="Genomic_DNA"/>
</dbReference>
<evidence type="ECO:0000259" key="17">
    <source>
        <dbReference type="PROSITE" id="PS51194"/>
    </source>
</evidence>
<dbReference type="PROSITE" id="PS51194">
    <property type="entry name" value="HELICASE_CTER"/>
    <property type="match status" value="1"/>
</dbReference>
<comment type="catalytic activity">
    <reaction evidence="12 15">
        <text>Couples ATP hydrolysis with the unwinding of duplex DNA by translocating in the 3'-5' direction.</text>
        <dbReference type="EC" id="5.6.2.4"/>
    </reaction>
</comment>
<accession>A0A1I4XDR9</accession>
<comment type="catalytic activity">
    <reaction evidence="14 15">
        <text>ATP + H2O = ADP + phosphate + H(+)</text>
        <dbReference type="Rhea" id="RHEA:13065"/>
        <dbReference type="ChEBI" id="CHEBI:15377"/>
        <dbReference type="ChEBI" id="CHEBI:15378"/>
        <dbReference type="ChEBI" id="CHEBI:30616"/>
        <dbReference type="ChEBI" id="CHEBI:43474"/>
        <dbReference type="ChEBI" id="CHEBI:456216"/>
        <dbReference type="EC" id="5.6.2.4"/>
    </reaction>
</comment>
<dbReference type="NCBIfam" id="TIGR00643">
    <property type="entry name" value="recG"/>
    <property type="match status" value="1"/>
</dbReference>
<dbReference type="Proteomes" id="UP000183107">
    <property type="component" value="Unassembled WGS sequence"/>
</dbReference>
<dbReference type="Pfam" id="PF17191">
    <property type="entry name" value="RecG_wedge"/>
    <property type="match status" value="1"/>
</dbReference>
<keyword evidence="9 15" id="KW-0233">DNA recombination</keyword>
<comment type="similarity">
    <text evidence="1 15">Belongs to the helicase family. RecG subfamily.</text>
</comment>
<dbReference type="GO" id="GO:0043138">
    <property type="term" value="F:3'-5' DNA helicase activity"/>
    <property type="evidence" value="ECO:0007669"/>
    <property type="project" value="UniProtKB-EC"/>
</dbReference>
<dbReference type="Gene3D" id="3.40.50.300">
    <property type="entry name" value="P-loop containing nucleotide triphosphate hydrolases"/>
    <property type="match status" value="2"/>
</dbReference>
<feature type="domain" description="Helicase C-terminal" evidence="17">
    <location>
        <begin position="472"/>
        <end position="629"/>
    </location>
</feature>
<evidence type="ECO:0000256" key="10">
    <source>
        <dbReference type="ARBA" id="ARBA00023204"/>
    </source>
</evidence>
<dbReference type="GO" id="GO:0006281">
    <property type="term" value="P:DNA repair"/>
    <property type="evidence" value="ECO:0007669"/>
    <property type="project" value="UniProtKB-UniRule"/>
</dbReference>
<evidence type="ECO:0000256" key="5">
    <source>
        <dbReference type="ARBA" id="ARBA00022801"/>
    </source>
</evidence>
<proteinExistence type="inferred from homology"/>
<dbReference type="NCBIfam" id="NF008166">
    <property type="entry name" value="PRK10917.1-4"/>
    <property type="match status" value="1"/>
</dbReference>
<keyword evidence="7 15" id="KW-0067">ATP-binding</keyword>
<evidence type="ECO:0000256" key="6">
    <source>
        <dbReference type="ARBA" id="ARBA00022806"/>
    </source>
</evidence>
<evidence type="ECO:0000256" key="2">
    <source>
        <dbReference type="ARBA" id="ARBA00017846"/>
    </source>
</evidence>
<sequence length="694" mass="77664">MPPLAVIHPVSRTVQEKLARLGIADEFDLMLHLPLRYEDETRLYPIRDVPANRTVQIEGVIIRSEIRYRPRRQLVCQVEDASGMLFMRFLNFYGSQVKAYSAGRRVRLLGEARPGFFGAEMVHPKCRIVHENEPLADALTPIYPATAGLSSETIRKLIQQALRQTLGDATGQNYLRETLPDTILRRYRLQSFKDSVIFLHQPSPDASATLLQERAHPAWRRIKFDELLAQQLSMRLHYRQRRSGNAPALAQNNSLTRALLESLPFELTSGQKKAFSEISRDLAAPHPMQRLLQGDVGSGKTVVAALAVLQAIENNCQAALMAPTEILAEQHYQKLSGWLGPLLAPLDMTIAWLSGNQKKKQREVMLANIAGGNAMLAIGTHALFQEQVEFNRLGLVIIDEQHRFGVQQRLALRNKGGEASSTPHQLMMSATPIPRTLSMSYYADLDVSVIDGLPPGRTQVLTKLVADNRRDEVTARVREACRAGKQAYWVCPLIEESEALQLKTALETHQTLNSIFPELKTGLVHGRLPSQEKSAVMESFAQGEIHLLVATTVIEVGVDVPNASLMVIEHAERMGLAQLHQLRGRVGRGAAGGICILLYQNPISAIARERLKIIFEHTDGFEIARQDLRLRGPGEFLGARQSGVPMLRFADLEQDVDLLDAARITAEELLRDHPEAAKRHLQRWLGRKSEYLRV</sequence>
<evidence type="ECO:0000256" key="4">
    <source>
        <dbReference type="ARBA" id="ARBA00022763"/>
    </source>
</evidence>
<dbReference type="CDD" id="cd04488">
    <property type="entry name" value="RecG_wedge_OBF"/>
    <property type="match status" value="1"/>
</dbReference>
<dbReference type="InterPro" id="IPR012340">
    <property type="entry name" value="NA-bd_OB-fold"/>
</dbReference>
<dbReference type="STRING" id="1266925.GCA_000619905_00808"/>
<dbReference type="PANTHER" id="PTHR47964:SF1">
    <property type="entry name" value="ATP-DEPENDENT DNA HELICASE HOMOLOG RECG, CHLOROPLASTIC"/>
    <property type="match status" value="1"/>
</dbReference>
<evidence type="ECO:0000259" key="16">
    <source>
        <dbReference type="PROSITE" id="PS51192"/>
    </source>
</evidence>
<evidence type="ECO:0000256" key="1">
    <source>
        <dbReference type="ARBA" id="ARBA00007504"/>
    </source>
</evidence>
<evidence type="ECO:0000313" key="18">
    <source>
        <dbReference type="EMBL" id="SFN23643.1"/>
    </source>
</evidence>
<organism evidence="18 19">
    <name type="scientific">Nitrosospira briensis</name>
    <dbReference type="NCBI Taxonomy" id="35799"/>
    <lineage>
        <taxon>Bacteria</taxon>
        <taxon>Pseudomonadati</taxon>
        <taxon>Pseudomonadota</taxon>
        <taxon>Betaproteobacteria</taxon>
        <taxon>Nitrosomonadales</taxon>
        <taxon>Nitrosomonadaceae</taxon>
        <taxon>Nitrosospira</taxon>
    </lineage>
</organism>